<sequence length="281" mass="31076">MRLTNWRLSPGGETFAYGGDEVELSVWNTEAAFAKRPEDKLSNETKKRKRGDQLLPGEIWRAKNVPHDGLSLRQPVKNTSLAYLQPAGSTSHCHILAGTQQGNVRRYDTRAARRPVADWKGIAKIGGISTIEKGHDEHEAFVADHGCNLFALDLRNGRVSYGYRGLAGSVMSMAPSPSFLASVSQDRFLRLHSTFPPPAQAGSQQEQKGNVVDKQFMKTNPTVIVWDQFTGHLGDARVDSDTEDGADDAVWDAMQNVEDVDEEEEGGQKRKRGRKPSHLVP</sequence>
<dbReference type="PANTHER" id="PTHR16038:SF4">
    <property type="entry name" value="WD REPEAT-CONTAINING PROTEIN 74"/>
    <property type="match status" value="1"/>
</dbReference>
<dbReference type="GO" id="GO:0030687">
    <property type="term" value="C:preribosome, large subunit precursor"/>
    <property type="evidence" value="ECO:0007669"/>
    <property type="project" value="TreeGrafter"/>
</dbReference>
<dbReference type="Proteomes" id="UP000006352">
    <property type="component" value="Unassembled WGS sequence"/>
</dbReference>
<evidence type="ECO:0000256" key="1">
    <source>
        <dbReference type="ARBA" id="ARBA00002889"/>
    </source>
</evidence>
<dbReference type="HOGENOM" id="CLU_033769_1_0_1"/>
<evidence type="ECO:0000256" key="2">
    <source>
        <dbReference type="ARBA" id="ARBA00007861"/>
    </source>
</evidence>
<dbReference type="InterPro" id="IPR015943">
    <property type="entry name" value="WD40/YVTN_repeat-like_dom_sf"/>
</dbReference>
<evidence type="ECO:0000256" key="5">
    <source>
        <dbReference type="SAM" id="MobiDB-lite"/>
    </source>
</evidence>
<gene>
    <name evidence="6" type="ORF">FIBRA_01167</name>
</gene>
<evidence type="ECO:0000256" key="3">
    <source>
        <dbReference type="ARBA" id="ARBA00011187"/>
    </source>
</evidence>
<accession>J4HSV6</accession>
<protein>
    <recommendedName>
        <fullName evidence="4">Ribosome biogenesis protein NSA1</fullName>
    </recommendedName>
</protein>
<evidence type="ECO:0000313" key="7">
    <source>
        <dbReference type="Proteomes" id="UP000006352"/>
    </source>
</evidence>
<comment type="similarity">
    <text evidence="2">Belongs to the NSA1 family.</text>
</comment>
<name>J4HSV6_9APHY</name>
<comment type="function">
    <text evidence="1">Involved in the biogenesis of the 60S ribosomal subunit.</text>
</comment>
<feature type="region of interest" description="Disordered" evidence="5">
    <location>
        <begin position="257"/>
        <end position="281"/>
    </location>
</feature>
<comment type="subunit">
    <text evidence="3">Component of the pre-66S ribosomal particle.</text>
</comment>
<dbReference type="STRING" id="599839.J4HSV6"/>
<reference evidence="6 7" key="1">
    <citation type="journal article" date="2012" name="Appl. Environ. Microbiol.">
        <title>Short-read sequencing for genomic analysis of the brown rot fungus Fibroporia radiculosa.</title>
        <authorList>
            <person name="Tang J.D."/>
            <person name="Perkins A.D."/>
            <person name="Sonstegard T.S."/>
            <person name="Schroeder S.G."/>
            <person name="Burgess S.C."/>
            <person name="Diehl S.V."/>
        </authorList>
    </citation>
    <scope>NUCLEOTIDE SEQUENCE [LARGE SCALE GENOMIC DNA]</scope>
    <source>
        <strain evidence="6 7">TFFH 294</strain>
    </source>
</reference>
<evidence type="ECO:0000256" key="4">
    <source>
        <dbReference type="ARBA" id="ARBA00014234"/>
    </source>
</evidence>
<dbReference type="SUPFAM" id="SSF50978">
    <property type="entry name" value="WD40 repeat-like"/>
    <property type="match status" value="1"/>
</dbReference>
<dbReference type="FunCoup" id="J4HSV6">
    <property type="interactions" value="237"/>
</dbReference>
<dbReference type="InterPro" id="IPR036322">
    <property type="entry name" value="WD40_repeat_dom_sf"/>
</dbReference>
<keyword evidence="7" id="KW-1185">Reference proteome</keyword>
<evidence type="ECO:0000313" key="6">
    <source>
        <dbReference type="EMBL" id="CCL99152.1"/>
    </source>
</evidence>
<dbReference type="GO" id="GO:0005730">
    <property type="term" value="C:nucleolus"/>
    <property type="evidence" value="ECO:0007669"/>
    <property type="project" value="InterPro"/>
</dbReference>
<dbReference type="EMBL" id="HE796917">
    <property type="protein sequence ID" value="CCL99152.1"/>
    <property type="molecule type" value="Genomic_DNA"/>
</dbReference>
<dbReference type="GO" id="GO:0042273">
    <property type="term" value="P:ribosomal large subunit biogenesis"/>
    <property type="evidence" value="ECO:0007669"/>
    <property type="project" value="InterPro"/>
</dbReference>
<dbReference type="PANTHER" id="PTHR16038">
    <property type="entry name" value="NOP SEVEN ASSOCIATED PROTEIN 1"/>
    <property type="match status" value="1"/>
</dbReference>
<dbReference type="AlphaFoldDB" id="J4HSV6"/>
<dbReference type="OrthoDB" id="18388at2759"/>
<dbReference type="GeneID" id="24094063"/>
<dbReference type="InParanoid" id="J4HSV6"/>
<dbReference type="Gene3D" id="2.130.10.10">
    <property type="entry name" value="YVTN repeat-like/Quinoprotein amine dehydrogenase"/>
    <property type="match status" value="1"/>
</dbReference>
<proteinExistence type="inferred from homology"/>
<dbReference type="InterPro" id="IPR037379">
    <property type="entry name" value="WDR74/Nsa1"/>
</dbReference>
<feature type="compositionally biased region" description="Basic residues" evidence="5">
    <location>
        <begin position="269"/>
        <end position="281"/>
    </location>
</feature>
<organism evidence="6 7">
    <name type="scientific">Fibroporia radiculosa</name>
    <dbReference type="NCBI Taxonomy" id="599839"/>
    <lineage>
        <taxon>Eukaryota</taxon>
        <taxon>Fungi</taxon>
        <taxon>Dikarya</taxon>
        <taxon>Basidiomycota</taxon>
        <taxon>Agaricomycotina</taxon>
        <taxon>Agaricomycetes</taxon>
        <taxon>Polyporales</taxon>
        <taxon>Fibroporiaceae</taxon>
        <taxon>Fibroporia</taxon>
    </lineage>
</organism>
<dbReference type="RefSeq" id="XP_012178435.1">
    <property type="nucleotide sequence ID" value="XM_012323045.1"/>
</dbReference>